<keyword evidence="2" id="KW-1185">Reference proteome</keyword>
<dbReference type="PANTHER" id="PTHR34836:SF1">
    <property type="entry name" value="OS09G0428600 PROTEIN"/>
    <property type="match status" value="1"/>
</dbReference>
<gene>
    <name evidence="1" type="ORF">PanWU01x14_279480</name>
</gene>
<proteinExistence type="predicted"/>
<accession>A0A2P5B1P6</accession>
<dbReference type="STRING" id="3476.A0A2P5B1P6"/>
<dbReference type="PANTHER" id="PTHR34836">
    <property type="entry name" value="OS06G0188250 PROTEIN"/>
    <property type="match status" value="1"/>
</dbReference>
<evidence type="ECO:0000313" key="1">
    <source>
        <dbReference type="EMBL" id="PON42714.1"/>
    </source>
</evidence>
<dbReference type="InterPro" id="IPR015683">
    <property type="entry name" value="Ionotropic_Glu_rcpt"/>
</dbReference>
<dbReference type="EMBL" id="JXTB01000385">
    <property type="protein sequence ID" value="PON42714.1"/>
    <property type="molecule type" value="Genomic_DNA"/>
</dbReference>
<name>A0A2P5B1P6_PARAD</name>
<protein>
    <submittedName>
        <fullName evidence="1">Uncharacterized protein</fullName>
    </submittedName>
</protein>
<comment type="caution">
    <text evidence="1">The sequence shown here is derived from an EMBL/GenBank/DDBJ whole genome shotgun (WGS) entry which is preliminary data.</text>
</comment>
<organism evidence="1 2">
    <name type="scientific">Parasponia andersonii</name>
    <name type="common">Sponia andersonii</name>
    <dbReference type="NCBI Taxonomy" id="3476"/>
    <lineage>
        <taxon>Eukaryota</taxon>
        <taxon>Viridiplantae</taxon>
        <taxon>Streptophyta</taxon>
        <taxon>Embryophyta</taxon>
        <taxon>Tracheophyta</taxon>
        <taxon>Spermatophyta</taxon>
        <taxon>Magnoliopsida</taxon>
        <taxon>eudicotyledons</taxon>
        <taxon>Gunneridae</taxon>
        <taxon>Pentapetalae</taxon>
        <taxon>rosids</taxon>
        <taxon>fabids</taxon>
        <taxon>Rosales</taxon>
        <taxon>Cannabaceae</taxon>
        <taxon>Parasponia</taxon>
    </lineage>
</organism>
<reference evidence="2" key="1">
    <citation type="submission" date="2016-06" db="EMBL/GenBank/DDBJ databases">
        <title>Parallel loss of symbiosis genes in relatives of nitrogen-fixing non-legume Parasponia.</title>
        <authorList>
            <person name="Van Velzen R."/>
            <person name="Holmer R."/>
            <person name="Bu F."/>
            <person name="Rutten L."/>
            <person name="Van Zeijl A."/>
            <person name="Liu W."/>
            <person name="Santuari L."/>
            <person name="Cao Q."/>
            <person name="Sharma T."/>
            <person name="Shen D."/>
            <person name="Roswanjaya Y."/>
            <person name="Wardhani T."/>
            <person name="Kalhor M.S."/>
            <person name="Jansen J."/>
            <person name="Van den Hoogen J."/>
            <person name="Gungor B."/>
            <person name="Hartog M."/>
            <person name="Hontelez J."/>
            <person name="Verver J."/>
            <person name="Yang W.-C."/>
            <person name="Schijlen E."/>
            <person name="Repin R."/>
            <person name="Schilthuizen M."/>
            <person name="Schranz E."/>
            <person name="Heidstra R."/>
            <person name="Miyata K."/>
            <person name="Fedorova E."/>
            <person name="Kohlen W."/>
            <person name="Bisseling T."/>
            <person name="Smit S."/>
            <person name="Geurts R."/>
        </authorList>
    </citation>
    <scope>NUCLEOTIDE SEQUENCE [LARGE SCALE GENOMIC DNA]</scope>
    <source>
        <strain evidence="2">cv. WU1-14</strain>
    </source>
</reference>
<sequence length="99" mass="10961">MSIEKNLRMITILFLFNITFVMVGLCIDVPLNINGAQKVVGVGVILDLDSRVGEIARDYLNIALSDFYAEHANYQTRLALSIKNSRNDVVLAASEGKVF</sequence>
<dbReference type="Proteomes" id="UP000237105">
    <property type="component" value="Unassembled WGS sequence"/>
</dbReference>
<dbReference type="OrthoDB" id="1188802at2759"/>
<evidence type="ECO:0000313" key="2">
    <source>
        <dbReference type="Proteomes" id="UP000237105"/>
    </source>
</evidence>
<dbReference type="AlphaFoldDB" id="A0A2P5B1P6"/>